<dbReference type="GO" id="GO:0016075">
    <property type="term" value="P:rRNA catabolic process"/>
    <property type="evidence" value="ECO:0007669"/>
    <property type="project" value="TreeGrafter"/>
</dbReference>
<dbReference type="Pfam" id="PF02452">
    <property type="entry name" value="PemK_toxin"/>
    <property type="match status" value="1"/>
</dbReference>
<dbReference type="Proteomes" id="UP000050949">
    <property type="component" value="Unassembled WGS sequence"/>
</dbReference>
<comment type="caution">
    <text evidence="3">The sequence shown here is derived from an EMBL/GenBank/DDBJ whole genome shotgun (WGS) entry which is preliminary data.</text>
</comment>
<evidence type="ECO:0000313" key="4">
    <source>
        <dbReference type="Proteomes" id="UP000050949"/>
    </source>
</evidence>
<dbReference type="InterPro" id="IPR003477">
    <property type="entry name" value="PemK-like"/>
</dbReference>
<protein>
    <submittedName>
        <fullName evidence="3">PemK family growth inhibitor</fullName>
    </submittedName>
</protein>
<dbReference type="GO" id="GO:0004521">
    <property type="term" value="F:RNA endonuclease activity"/>
    <property type="evidence" value="ECO:0007669"/>
    <property type="project" value="TreeGrafter"/>
</dbReference>
<dbReference type="InterPro" id="IPR011067">
    <property type="entry name" value="Plasmid_toxin/cell-grow_inhib"/>
</dbReference>
<dbReference type="RefSeq" id="WP_027827652.1">
    <property type="nucleotide sequence ID" value="NZ_AUEH01000005.1"/>
</dbReference>
<dbReference type="Gene3D" id="2.30.30.110">
    <property type="match status" value="1"/>
</dbReference>
<dbReference type="PATRIC" id="fig|1122147.4.peg.2683"/>
<reference evidence="3 4" key="1">
    <citation type="journal article" date="2015" name="Genome Announc.">
        <title>Expanding the biotechnology potential of lactobacilli through comparative genomics of 213 strains and associated genera.</title>
        <authorList>
            <person name="Sun Z."/>
            <person name="Harris H.M."/>
            <person name="McCann A."/>
            <person name="Guo C."/>
            <person name="Argimon S."/>
            <person name="Zhang W."/>
            <person name="Yang X."/>
            <person name="Jeffery I.B."/>
            <person name="Cooney J.C."/>
            <person name="Kagawa T.F."/>
            <person name="Liu W."/>
            <person name="Song Y."/>
            <person name="Salvetti E."/>
            <person name="Wrobel A."/>
            <person name="Rasinkangas P."/>
            <person name="Parkhill J."/>
            <person name="Rea M.C."/>
            <person name="O'Sullivan O."/>
            <person name="Ritari J."/>
            <person name="Douillard F.P."/>
            <person name="Paul Ross R."/>
            <person name="Yang R."/>
            <person name="Briner A.E."/>
            <person name="Felis G.E."/>
            <person name="de Vos W.M."/>
            <person name="Barrangou R."/>
            <person name="Klaenhammer T.R."/>
            <person name="Caufield P.W."/>
            <person name="Cui Y."/>
            <person name="Zhang H."/>
            <person name="O'Toole P.W."/>
        </authorList>
    </citation>
    <scope>NUCLEOTIDE SEQUENCE [LARGE SCALE GENOMIC DNA]</scope>
    <source>
        <strain evidence="3 4">DSM 16991</strain>
    </source>
</reference>
<dbReference type="OrthoDB" id="9808744at2"/>
<dbReference type="AlphaFoldDB" id="A0A0R1XC30"/>
<name>A0A0R1XC30_9LACO</name>
<dbReference type="GO" id="GO:0006402">
    <property type="term" value="P:mRNA catabolic process"/>
    <property type="evidence" value="ECO:0007669"/>
    <property type="project" value="TreeGrafter"/>
</dbReference>
<dbReference type="PANTHER" id="PTHR33988:SF3">
    <property type="entry name" value="ENDORIBONUCLEASE TOXIN CHPB-RELATED"/>
    <property type="match status" value="1"/>
</dbReference>
<evidence type="ECO:0000256" key="1">
    <source>
        <dbReference type="ARBA" id="ARBA00007521"/>
    </source>
</evidence>
<sequence>MAAKFQKTDAYIPDQQDIIWLDFDPAVGHEIRDRRPAVVLSNKGYSQLTNLVVVAPITHAKKNKLRKNGFFVPVNTEDIDGYVNPLQFFTYDYQKRRAEYAGFLQTADYVTVKQTVLDILD</sequence>
<dbReference type="PANTHER" id="PTHR33988">
    <property type="entry name" value="ENDORIBONUCLEASE MAZF-RELATED"/>
    <property type="match status" value="1"/>
</dbReference>
<gene>
    <name evidence="3" type="ORF">FC91_GL002602</name>
</gene>
<dbReference type="GeneID" id="78510064"/>
<proteinExistence type="inferred from homology"/>
<keyword evidence="2" id="KW-1277">Toxin-antitoxin system</keyword>
<dbReference type="GO" id="GO:0003677">
    <property type="term" value="F:DNA binding"/>
    <property type="evidence" value="ECO:0007669"/>
    <property type="project" value="InterPro"/>
</dbReference>
<evidence type="ECO:0000313" key="3">
    <source>
        <dbReference type="EMBL" id="KRM27393.1"/>
    </source>
</evidence>
<dbReference type="EMBL" id="AZFW01000050">
    <property type="protein sequence ID" value="KRM27393.1"/>
    <property type="molecule type" value="Genomic_DNA"/>
</dbReference>
<dbReference type="eggNOG" id="COG2337">
    <property type="taxonomic scope" value="Bacteria"/>
</dbReference>
<comment type="similarity">
    <text evidence="1">Belongs to the PemK/MazF family.</text>
</comment>
<organism evidence="3 4">
    <name type="scientific">Schleiferilactobacillus harbinensis DSM 16991</name>
    <dbReference type="NCBI Taxonomy" id="1122147"/>
    <lineage>
        <taxon>Bacteria</taxon>
        <taxon>Bacillati</taxon>
        <taxon>Bacillota</taxon>
        <taxon>Bacilli</taxon>
        <taxon>Lactobacillales</taxon>
        <taxon>Lactobacillaceae</taxon>
        <taxon>Schleiferilactobacillus</taxon>
    </lineage>
</organism>
<accession>A0A0R1XC30</accession>
<evidence type="ECO:0000256" key="2">
    <source>
        <dbReference type="ARBA" id="ARBA00022649"/>
    </source>
</evidence>
<dbReference type="SUPFAM" id="SSF50118">
    <property type="entry name" value="Cell growth inhibitor/plasmid maintenance toxic component"/>
    <property type="match status" value="1"/>
</dbReference>